<dbReference type="STRING" id="1227456.C450_03317"/>
<organism evidence="1 2">
    <name type="scientific">Halococcus salifodinae DSM 8989</name>
    <dbReference type="NCBI Taxonomy" id="1227456"/>
    <lineage>
        <taxon>Archaea</taxon>
        <taxon>Methanobacteriati</taxon>
        <taxon>Methanobacteriota</taxon>
        <taxon>Stenosarchaea group</taxon>
        <taxon>Halobacteria</taxon>
        <taxon>Halobacteriales</taxon>
        <taxon>Halococcaceae</taxon>
        <taxon>Halococcus</taxon>
    </lineage>
</organism>
<comment type="caution">
    <text evidence="1">The sequence shown here is derived from an EMBL/GenBank/DDBJ whole genome shotgun (WGS) entry which is preliminary data.</text>
</comment>
<dbReference type="Gene3D" id="3.90.1140.10">
    <property type="entry name" value="Cyclic phosphodiesterase"/>
    <property type="match status" value="1"/>
</dbReference>
<evidence type="ECO:0000313" key="1">
    <source>
        <dbReference type="EMBL" id="EMA55064.1"/>
    </source>
</evidence>
<name>M0NDB2_9EURY</name>
<dbReference type="Pfam" id="PF13563">
    <property type="entry name" value="2_5_RNA_ligase2"/>
    <property type="match status" value="1"/>
</dbReference>
<dbReference type="PATRIC" id="fig|1227456.3.peg.689"/>
<accession>M0NDB2</accession>
<dbReference type="AlphaFoldDB" id="M0NDB2"/>
<evidence type="ECO:0000313" key="2">
    <source>
        <dbReference type="Proteomes" id="UP000011625"/>
    </source>
</evidence>
<sequence length="170" mass="18896">MVVYSLNVPIPGGIERLAATLHPRLVGFDRVRERHTLVCKRFEADDLAPDRLFERVRRALAGAPAVEARATGIDWFETPVRGPGPVAYVAIESPGLHDIHRRLVAAFDPIPDLEGDEYVPHVTLARGGSTDRARDLAAVEVEPIEWTISELVLHDARHEEQVRTLPLPSH</sequence>
<protein>
    <recommendedName>
        <fullName evidence="3">Phosphoesterase HXTX</fullName>
    </recommendedName>
</protein>
<keyword evidence="2" id="KW-1185">Reference proteome</keyword>
<proteinExistence type="predicted"/>
<dbReference type="InterPro" id="IPR009097">
    <property type="entry name" value="Cyclic_Pdiesterase"/>
</dbReference>
<dbReference type="EMBL" id="AOME01000015">
    <property type="protein sequence ID" value="EMA55064.1"/>
    <property type="molecule type" value="Genomic_DNA"/>
</dbReference>
<dbReference type="SUPFAM" id="SSF55144">
    <property type="entry name" value="LigT-like"/>
    <property type="match status" value="1"/>
</dbReference>
<evidence type="ECO:0008006" key="3">
    <source>
        <dbReference type="Google" id="ProtNLM"/>
    </source>
</evidence>
<dbReference type="Proteomes" id="UP000011625">
    <property type="component" value="Unassembled WGS sequence"/>
</dbReference>
<gene>
    <name evidence="1" type="ORF">C450_03317</name>
</gene>
<reference evidence="1 2" key="1">
    <citation type="journal article" date="2014" name="PLoS Genet.">
        <title>Phylogenetically driven sequencing of extremely halophilic archaea reveals strategies for static and dynamic osmo-response.</title>
        <authorList>
            <person name="Becker E.A."/>
            <person name="Seitzer P.M."/>
            <person name="Tritt A."/>
            <person name="Larsen D."/>
            <person name="Krusor M."/>
            <person name="Yao A.I."/>
            <person name="Wu D."/>
            <person name="Madern D."/>
            <person name="Eisen J.A."/>
            <person name="Darling A.E."/>
            <person name="Facciotti M.T."/>
        </authorList>
    </citation>
    <scope>NUCLEOTIDE SEQUENCE [LARGE SCALE GENOMIC DNA]</scope>
    <source>
        <strain evidence="1 2">DSM 8989</strain>
    </source>
</reference>